<dbReference type="Proteomes" id="UP000000442">
    <property type="component" value="Chromosome"/>
</dbReference>
<dbReference type="InterPro" id="IPR024498">
    <property type="entry name" value="DUF2786"/>
</dbReference>
<dbReference type="KEGG" id="dat:HRM2_37710"/>
<evidence type="ECO:0000313" key="4">
    <source>
        <dbReference type="EMBL" id="ACN16829.1"/>
    </source>
</evidence>
<dbReference type="STRING" id="177437.HRM2_37710"/>
<feature type="domain" description="DUF7168" evidence="3">
    <location>
        <begin position="221"/>
        <end position="315"/>
    </location>
</feature>
<dbReference type="OrthoDB" id="249404at2"/>
<keyword evidence="5" id="KW-1185">Reference proteome</keyword>
<dbReference type="Pfam" id="PF10263">
    <property type="entry name" value="SprT-like"/>
    <property type="match status" value="1"/>
</dbReference>
<gene>
    <name evidence="4" type="ordered locus">HRM2_37710</name>
</gene>
<dbReference type="eggNOG" id="COG1451">
    <property type="taxonomic scope" value="Bacteria"/>
</dbReference>
<feature type="domain" description="SprT-like" evidence="1">
    <location>
        <begin position="58"/>
        <end position="128"/>
    </location>
</feature>
<evidence type="ECO:0000313" key="5">
    <source>
        <dbReference type="Proteomes" id="UP000000442"/>
    </source>
</evidence>
<dbReference type="AlphaFoldDB" id="C0QAP6"/>
<dbReference type="InterPro" id="IPR055592">
    <property type="entry name" value="DUF7168"/>
</dbReference>
<dbReference type="EMBL" id="CP001087">
    <property type="protein sequence ID" value="ACN16829.1"/>
    <property type="molecule type" value="Genomic_DNA"/>
</dbReference>
<dbReference type="InterPro" id="IPR006640">
    <property type="entry name" value="SprT-like_domain"/>
</dbReference>
<proteinExistence type="predicted"/>
<sequence length="386" mass="43103">MTETNDQEELLNKRTGQINQALERAILEKLYQEWRISVLNLGRRNPSFAPRMERPRIIISDMEQTLGLWDPLLREIRMARHLVRDGRWDSVVEVLHHEMAHQLASTLPGYPNETAHGPLFVECCRMFGANPRASGGYRTLEQRIWGVEGGEDDRIMIKVKKLMALAASKNPHEAALAAAKAGELIARYNIDAIRSNEQRDFESIIITDAVLKRTQPEIIGATILDHHYFVQPVWIPVYVPGKEKMGTALEISGTPSNLKIADYVFAFVLGYAQKSWLDYKAKNPSCRSRSGYMTGVVHGFSQTLDRRREALTRQESPLPGNAPAVVKDLQLDAYVGGRYPGLRTVGVSHGSRSRDAYSSGLSKGRDLVLSKAVTTKGVNSGRCIGP</sequence>
<organism evidence="4 5">
    <name type="scientific">Desulforapulum autotrophicum (strain ATCC 43914 / DSM 3382 / VKM B-1955 / HRM2)</name>
    <name type="common">Desulfobacterium autotrophicum</name>
    <dbReference type="NCBI Taxonomy" id="177437"/>
    <lineage>
        <taxon>Bacteria</taxon>
        <taxon>Pseudomonadati</taxon>
        <taxon>Thermodesulfobacteriota</taxon>
        <taxon>Desulfobacteria</taxon>
        <taxon>Desulfobacterales</taxon>
        <taxon>Desulfobacteraceae</taxon>
        <taxon>Desulforapulum</taxon>
    </lineage>
</organism>
<evidence type="ECO:0000259" key="2">
    <source>
        <dbReference type="Pfam" id="PF10979"/>
    </source>
</evidence>
<evidence type="ECO:0000259" key="1">
    <source>
        <dbReference type="Pfam" id="PF10263"/>
    </source>
</evidence>
<dbReference type="Pfam" id="PF10979">
    <property type="entry name" value="DUF2786"/>
    <property type="match status" value="1"/>
</dbReference>
<dbReference type="GO" id="GO:0006950">
    <property type="term" value="P:response to stress"/>
    <property type="evidence" value="ECO:0007669"/>
    <property type="project" value="UniProtKB-ARBA"/>
</dbReference>
<protein>
    <submittedName>
        <fullName evidence="4">Uncharacterized protein</fullName>
    </submittedName>
</protein>
<evidence type="ECO:0000259" key="3">
    <source>
        <dbReference type="Pfam" id="PF23771"/>
    </source>
</evidence>
<feature type="domain" description="DUF2786" evidence="2">
    <location>
        <begin position="154"/>
        <end position="191"/>
    </location>
</feature>
<dbReference type="Pfam" id="PF23771">
    <property type="entry name" value="DUF7168"/>
    <property type="match status" value="1"/>
</dbReference>
<name>C0QAP6_DESAH</name>
<reference evidence="4 5" key="1">
    <citation type="journal article" date="2009" name="Environ. Microbiol.">
        <title>Genome sequence of Desulfobacterium autotrophicum HRM2, a marine sulfate reducer oxidizing organic carbon completely to carbon dioxide.</title>
        <authorList>
            <person name="Strittmatter A.W."/>
            <person name="Liesegang H."/>
            <person name="Rabus R."/>
            <person name="Decker I."/>
            <person name="Amann J."/>
            <person name="Andres S."/>
            <person name="Henne A."/>
            <person name="Fricke W.F."/>
            <person name="Martinez-Arias R."/>
            <person name="Bartels D."/>
            <person name="Goesmann A."/>
            <person name="Krause L."/>
            <person name="Puehler A."/>
            <person name="Klenk H.P."/>
            <person name="Richter M."/>
            <person name="Schuler M."/>
            <person name="Gloeckner F.O."/>
            <person name="Meyerdierks A."/>
            <person name="Gottschalk G."/>
            <person name="Amann R."/>
        </authorList>
    </citation>
    <scope>NUCLEOTIDE SEQUENCE [LARGE SCALE GENOMIC DNA]</scope>
    <source>
        <strain evidence="5">ATCC 43914 / DSM 3382 / HRM2</strain>
    </source>
</reference>
<dbReference type="HOGENOM" id="CLU_780158_0_0_7"/>
<accession>C0QAP6</accession>